<evidence type="ECO:0000313" key="5">
    <source>
        <dbReference type="Proteomes" id="UP001217089"/>
    </source>
</evidence>
<sequence>MFIIHKFLIDFFKFVFLYLSVLAIDCYVCSSLKEDNKLCEDPFIKDLETTTYIVRSCYFGYFKATHCVKLKGTRADGSSILVRQCGDYDWGSHCGKIIYMIGEKEEPVNGCLETCDYDGCNTSTRHRPFNILLAANIAFLMLLRMVYS</sequence>
<reference evidence="4 5" key="1">
    <citation type="submission" date="2022-12" db="EMBL/GenBank/DDBJ databases">
        <title>Chromosome-level genome of Tegillarca granosa.</title>
        <authorList>
            <person name="Kim J."/>
        </authorList>
    </citation>
    <scope>NUCLEOTIDE SEQUENCE [LARGE SCALE GENOMIC DNA]</scope>
    <source>
        <strain evidence="4">Teg-2019</strain>
        <tissue evidence="4">Adductor muscle</tissue>
    </source>
</reference>
<evidence type="ECO:0000256" key="2">
    <source>
        <dbReference type="ARBA" id="ARBA00023180"/>
    </source>
</evidence>
<proteinExistence type="predicted"/>
<evidence type="ECO:0000313" key="4">
    <source>
        <dbReference type="EMBL" id="KAJ8318669.1"/>
    </source>
</evidence>
<organism evidence="4 5">
    <name type="scientific">Tegillarca granosa</name>
    <name type="common">Malaysian cockle</name>
    <name type="synonym">Anadara granosa</name>
    <dbReference type="NCBI Taxonomy" id="220873"/>
    <lineage>
        <taxon>Eukaryota</taxon>
        <taxon>Metazoa</taxon>
        <taxon>Spiralia</taxon>
        <taxon>Lophotrochozoa</taxon>
        <taxon>Mollusca</taxon>
        <taxon>Bivalvia</taxon>
        <taxon>Autobranchia</taxon>
        <taxon>Pteriomorphia</taxon>
        <taxon>Arcoida</taxon>
        <taxon>Arcoidea</taxon>
        <taxon>Arcidae</taxon>
        <taxon>Tegillarca</taxon>
    </lineage>
</organism>
<feature type="signal peptide" evidence="3">
    <location>
        <begin position="1"/>
        <end position="23"/>
    </location>
</feature>
<dbReference type="InterPro" id="IPR031424">
    <property type="entry name" value="QVR-like"/>
</dbReference>
<accession>A0ABQ9FN12</accession>
<gene>
    <name evidence="4" type="ORF">KUTeg_003760</name>
</gene>
<evidence type="ECO:0008006" key="6">
    <source>
        <dbReference type="Google" id="ProtNLM"/>
    </source>
</evidence>
<evidence type="ECO:0000256" key="3">
    <source>
        <dbReference type="SAM" id="SignalP"/>
    </source>
</evidence>
<name>A0ABQ9FN12_TEGGR</name>
<protein>
    <recommendedName>
        <fullName evidence="6">Protein sleepless</fullName>
    </recommendedName>
</protein>
<evidence type="ECO:0000256" key="1">
    <source>
        <dbReference type="ARBA" id="ARBA00022729"/>
    </source>
</evidence>
<keyword evidence="5" id="KW-1185">Reference proteome</keyword>
<dbReference type="PANTHER" id="PTHR38332:SF2">
    <property type="entry name" value="PROTEIN QUIVER"/>
    <property type="match status" value="1"/>
</dbReference>
<dbReference type="EMBL" id="JARBDR010000214">
    <property type="protein sequence ID" value="KAJ8318669.1"/>
    <property type="molecule type" value="Genomic_DNA"/>
</dbReference>
<feature type="chain" id="PRO_5045829139" description="Protein sleepless" evidence="3">
    <location>
        <begin position="24"/>
        <end position="148"/>
    </location>
</feature>
<dbReference type="PANTHER" id="PTHR38332">
    <property type="entry name" value="PROTEIN CBG11604"/>
    <property type="match status" value="1"/>
</dbReference>
<comment type="caution">
    <text evidence="4">The sequence shown here is derived from an EMBL/GenBank/DDBJ whole genome shotgun (WGS) entry which is preliminary data.</text>
</comment>
<keyword evidence="2" id="KW-0325">Glycoprotein</keyword>
<dbReference type="Proteomes" id="UP001217089">
    <property type="component" value="Unassembled WGS sequence"/>
</dbReference>
<keyword evidence="1 3" id="KW-0732">Signal</keyword>
<dbReference type="Pfam" id="PF17064">
    <property type="entry name" value="QVR"/>
    <property type="match status" value="1"/>
</dbReference>